<feature type="compositionally biased region" description="Basic and acidic residues" evidence="1">
    <location>
        <begin position="272"/>
        <end position="284"/>
    </location>
</feature>
<dbReference type="VEuPathDB" id="FungiDB:MELLADRAFT_69369"/>
<dbReference type="Proteomes" id="UP000001072">
    <property type="component" value="Unassembled WGS sequence"/>
</dbReference>
<feature type="region of interest" description="Disordered" evidence="1">
    <location>
        <begin position="242"/>
        <end position="284"/>
    </location>
</feature>
<evidence type="ECO:0000313" key="3">
    <source>
        <dbReference type="Proteomes" id="UP000001072"/>
    </source>
</evidence>
<dbReference type="KEGG" id="mlr:MELLADRAFT_69369"/>
<gene>
    <name evidence="2" type="ORF">MELLADRAFT_69369</name>
</gene>
<organism evidence="3">
    <name type="scientific">Melampsora larici-populina (strain 98AG31 / pathotype 3-4-7)</name>
    <name type="common">Poplar leaf rust fungus</name>
    <dbReference type="NCBI Taxonomy" id="747676"/>
    <lineage>
        <taxon>Eukaryota</taxon>
        <taxon>Fungi</taxon>
        <taxon>Dikarya</taxon>
        <taxon>Basidiomycota</taxon>
        <taxon>Pucciniomycotina</taxon>
        <taxon>Pucciniomycetes</taxon>
        <taxon>Pucciniales</taxon>
        <taxon>Melampsoraceae</taxon>
        <taxon>Melampsora</taxon>
    </lineage>
</organism>
<dbReference type="EMBL" id="GL883178">
    <property type="protein sequence ID" value="EGF98363.1"/>
    <property type="molecule type" value="Genomic_DNA"/>
</dbReference>
<accession>F4SAG3</accession>
<dbReference type="AlphaFoldDB" id="F4SAG3"/>
<dbReference type="GeneID" id="18931226"/>
<proteinExistence type="predicted"/>
<keyword evidence="3" id="KW-1185">Reference proteome</keyword>
<dbReference type="RefSeq" id="XP_007418373.1">
    <property type="nucleotide sequence ID" value="XM_007418311.1"/>
</dbReference>
<dbReference type="InParanoid" id="F4SAG3"/>
<sequence length="284" mass="32813">MSSENKSTQETTTTITLTAQDITEARENLADKIKFEHLTANRSNFIEWKKNTTRAIKALIGIKNYWDETLPITTYIDRKRDGLAASIINNTIHNTLKNVTDDADSAYDAMNYLQNHFRKGGRTTQFSLFNRLMHLRLDLNKTEMITHMSHVDAIVSELESTGFVWSSESVRGLFYQIVMPPDMTKEINKELDNKYDKRDPTYKLKDIKSAIQIYLAREKTASETITISNLSTQLEAMAFNSNNQERPNQSRQFTPNRSFQSAQHTPTQYRSNEMDERSTCMVEK</sequence>
<protein>
    <submittedName>
        <fullName evidence="2">Uncharacterized protein</fullName>
    </submittedName>
</protein>
<name>F4SAG3_MELLP</name>
<reference evidence="3" key="1">
    <citation type="journal article" date="2011" name="Proc. Natl. Acad. Sci. U.S.A.">
        <title>Obligate biotrophy features unraveled by the genomic analysis of rust fungi.</title>
        <authorList>
            <person name="Duplessis S."/>
            <person name="Cuomo C.A."/>
            <person name="Lin Y.-C."/>
            <person name="Aerts A."/>
            <person name="Tisserant E."/>
            <person name="Veneault-Fourrey C."/>
            <person name="Joly D.L."/>
            <person name="Hacquard S."/>
            <person name="Amselem J."/>
            <person name="Cantarel B.L."/>
            <person name="Chiu R."/>
            <person name="Coutinho P.M."/>
            <person name="Feau N."/>
            <person name="Field M."/>
            <person name="Frey P."/>
            <person name="Gelhaye E."/>
            <person name="Goldberg J."/>
            <person name="Grabherr M.G."/>
            <person name="Kodira C.D."/>
            <person name="Kohler A."/>
            <person name="Kuees U."/>
            <person name="Lindquist E.A."/>
            <person name="Lucas S.M."/>
            <person name="Mago R."/>
            <person name="Mauceli E."/>
            <person name="Morin E."/>
            <person name="Murat C."/>
            <person name="Pangilinan J.L."/>
            <person name="Park R."/>
            <person name="Pearson M."/>
            <person name="Quesneville H."/>
            <person name="Rouhier N."/>
            <person name="Sakthikumar S."/>
            <person name="Salamov A.A."/>
            <person name="Schmutz J."/>
            <person name="Selles B."/>
            <person name="Shapiro H."/>
            <person name="Tanguay P."/>
            <person name="Tuskan G.A."/>
            <person name="Henrissat B."/>
            <person name="Van de Peer Y."/>
            <person name="Rouze P."/>
            <person name="Ellis J.G."/>
            <person name="Dodds P.N."/>
            <person name="Schein J.E."/>
            <person name="Zhong S."/>
            <person name="Hamelin R.C."/>
            <person name="Grigoriev I.V."/>
            <person name="Szabo L.J."/>
            <person name="Martin F."/>
        </authorList>
    </citation>
    <scope>NUCLEOTIDE SEQUENCE [LARGE SCALE GENOMIC DNA]</scope>
    <source>
        <strain evidence="3">98AG31 / pathotype 3-4-7</strain>
    </source>
</reference>
<evidence type="ECO:0000313" key="2">
    <source>
        <dbReference type="EMBL" id="EGF98363.1"/>
    </source>
</evidence>
<dbReference type="HOGENOM" id="CLU_980330_0_0_1"/>
<feature type="compositionally biased region" description="Polar residues" evidence="1">
    <location>
        <begin position="242"/>
        <end position="271"/>
    </location>
</feature>
<evidence type="ECO:0000256" key="1">
    <source>
        <dbReference type="SAM" id="MobiDB-lite"/>
    </source>
</evidence>